<keyword evidence="3 5" id="KW-0067">ATP-binding</keyword>
<dbReference type="InterPro" id="IPR003439">
    <property type="entry name" value="ABC_transporter-like_ATP-bd"/>
</dbReference>
<organism evidence="5">
    <name type="scientific">Candidatus Heimdallarchaeum aukensis</name>
    <dbReference type="NCBI Taxonomy" id="2876573"/>
    <lineage>
        <taxon>Archaea</taxon>
        <taxon>Promethearchaeati</taxon>
        <taxon>Candidatus Heimdallarchaeota</taxon>
        <taxon>Candidatus Heimdallarchaeia (ex Rinke et al. 2021) (nom. nud.)</taxon>
        <taxon>Candidatus Heimdallarchaeales</taxon>
        <taxon>Candidatus Heimdallarchaeaceae</taxon>
        <taxon>Candidatus Heimdallarchaeum</taxon>
    </lineage>
</organism>
<sequence>MVAEDNIHHSYDSTEGEFTVKATNLVKRFGDVIAVNNLTFNVRKGEIFGLLGPNGAGKTTTVKMILGLLEPDEGEIRVFDLHPEKDEIEVKKRVGYVSEEPLIYRSMTARQLFNFVASLRNLEPEEFNQKLQSLLESFEALPYYDKIIATLSRGNKQKMQVIASLLHEPDLLIMDEPLTGLDAKSAKVLKEILEMHKEKGGSVILSTHILEIAEELCDRIAIIDHGKLVALGTIEELSHLANKVGADLEDIFLKLINQDESVDIIVDKLRKSLKNGKNNKK</sequence>
<gene>
    <name evidence="5" type="ORF">K9W45_03045</name>
</gene>
<dbReference type="Gene3D" id="3.40.50.300">
    <property type="entry name" value="P-loop containing nucleotide triphosphate hydrolases"/>
    <property type="match status" value="1"/>
</dbReference>
<evidence type="ECO:0000256" key="3">
    <source>
        <dbReference type="ARBA" id="ARBA00022840"/>
    </source>
</evidence>
<evidence type="ECO:0000259" key="4">
    <source>
        <dbReference type="PROSITE" id="PS50893"/>
    </source>
</evidence>
<dbReference type="GO" id="GO:0016887">
    <property type="term" value="F:ATP hydrolysis activity"/>
    <property type="evidence" value="ECO:0007669"/>
    <property type="project" value="InterPro"/>
</dbReference>
<evidence type="ECO:0000256" key="1">
    <source>
        <dbReference type="ARBA" id="ARBA00022448"/>
    </source>
</evidence>
<keyword evidence="2" id="KW-0547">Nucleotide-binding</keyword>
<dbReference type="PANTHER" id="PTHR42939">
    <property type="entry name" value="ABC TRANSPORTER ATP-BINDING PROTEIN ALBC-RELATED"/>
    <property type="match status" value="1"/>
</dbReference>
<dbReference type="PANTHER" id="PTHR42939:SF1">
    <property type="entry name" value="ABC TRANSPORTER ATP-BINDING PROTEIN ALBC-RELATED"/>
    <property type="match status" value="1"/>
</dbReference>
<accession>A0A9Y1BLV0</accession>
<reference evidence="5" key="1">
    <citation type="journal article" date="2022" name="Nat. Microbiol.">
        <title>Unique mobile elements and scalable gene flow at the prokaryote-eukaryote boundary revealed by circularized Asgard archaea genomes.</title>
        <authorList>
            <person name="Wu F."/>
            <person name="Speth D.R."/>
            <person name="Philosof A."/>
            <person name="Cremiere A."/>
            <person name="Narayanan A."/>
            <person name="Barco R.A."/>
            <person name="Connon S.A."/>
            <person name="Amend J.P."/>
            <person name="Antoshechkin I.A."/>
            <person name="Orphan V.J."/>
        </authorList>
    </citation>
    <scope>NUCLEOTIDE SEQUENCE</scope>
    <source>
        <strain evidence="5">PM71</strain>
    </source>
</reference>
<dbReference type="SMART" id="SM00382">
    <property type="entry name" value="AAA"/>
    <property type="match status" value="1"/>
</dbReference>
<dbReference type="InterPro" id="IPR051782">
    <property type="entry name" value="ABC_Transporter_VariousFunc"/>
</dbReference>
<dbReference type="GO" id="GO:0005524">
    <property type="term" value="F:ATP binding"/>
    <property type="evidence" value="ECO:0007669"/>
    <property type="project" value="UniProtKB-KW"/>
</dbReference>
<dbReference type="Pfam" id="PF00005">
    <property type="entry name" value="ABC_tran"/>
    <property type="match status" value="1"/>
</dbReference>
<protein>
    <submittedName>
        <fullName evidence="5">ABC transporter ATP-binding protein</fullName>
    </submittedName>
</protein>
<evidence type="ECO:0000256" key="2">
    <source>
        <dbReference type="ARBA" id="ARBA00022741"/>
    </source>
</evidence>
<dbReference type="PROSITE" id="PS50893">
    <property type="entry name" value="ABC_TRANSPORTER_2"/>
    <property type="match status" value="1"/>
</dbReference>
<dbReference type="InterPro" id="IPR027417">
    <property type="entry name" value="P-loop_NTPase"/>
</dbReference>
<evidence type="ECO:0000313" key="5">
    <source>
        <dbReference type="EMBL" id="UJG41446.1"/>
    </source>
</evidence>
<dbReference type="InterPro" id="IPR003593">
    <property type="entry name" value="AAA+_ATPase"/>
</dbReference>
<dbReference type="Proteomes" id="UP001201020">
    <property type="component" value="Chromosome"/>
</dbReference>
<dbReference type="EMBL" id="CP084166">
    <property type="protein sequence ID" value="UJG41446.1"/>
    <property type="molecule type" value="Genomic_DNA"/>
</dbReference>
<feature type="domain" description="ABC transporter" evidence="4">
    <location>
        <begin position="20"/>
        <end position="250"/>
    </location>
</feature>
<dbReference type="CDD" id="cd03230">
    <property type="entry name" value="ABC_DR_subfamily_A"/>
    <property type="match status" value="1"/>
</dbReference>
<keyword evidence="1" id="KW-0813">Transport</keyword>
<dbReference type="AlphaFoldDB" id="A0A9Y1BLV0"/>
<name>A0A9Y1BLV0_9ARCH</name>
<dbReference type="SUPFAM" id="SSF52540">
    <property type="entry name" value="P-loop containing nucleoside triphosphate hydrolases"/>
    <property type="match status" value="1"/>
</dbReference>
<proteinExistence type="predicted"/>